<keyword evidence="8 12" id="KW-1133">Transmembrane helix</keyword>
<dbReference type="GO" id="GO:0016192">
    <property type="term" value="P:vesicle-mediated transport"/>
    <property type="evidence" value="ECO:0007669"/>
    <property type="project" value="UniProtKB-KW"/>
</dbReference>
<keyword evidence="10" id="KW-0675">Receptor</keyword>
<feature type="compositionally biased region" description="Low complexity" evidence="11">
    <location>
        <begin position="264"/>
        <end position="275"/>
    </location>
</feature>
<dbReference type="InterPro" id="IPR000133">
    <property type="entry name" value="ER_ret_rcpt"/>
</dbReference>
<proteinExistence type="inferred from homology"/>
<name>A0A6A6W028_9PEZI</name>
<evidence type="ECO:0000256" key="10">
    <source>
        <dbReference type="ARBA" id="ARBA00023170"/>
    </source>
</evidence>
<evidence type="ECO:0000313" key="14">
    <source>
        <dbReference type="Proteomes" id="UP000799437"/>
    </source>
</evidence>
<organism evidence="13 14">
    <name type="scientific">Pseudovirgaria hyperparasitica</name>
    <dbReference type="NCBI Taxonomy" id="470096"/>
    <lineage>
        <taxon>Eukaryota</taxon>
        <taxon>Fungi</taxon>
        <taxon>Dikarya</taxon>
        <taxon>Ascomycota</taxon>
        <taxon>Pezizomycotina</taxon>
        <taxon>Dothideomycetes</taxon>
        <taxon>Dothideomycetes incertae sedis</taxon>
        <taxon>Acrospermales</taxon>
        <taxon>Acrospermaceae</taxon>
        <taxon>Pseudovirgaria</taxon>
    </lineage>
</organism>
<reference evidence="13" key="1">
    <citation type="journal article" date="2020" name="Stud. Mycol.">
        <title>101 Dothideomycetes genomes: a test case for predicting lifestyles and emergence of pathogens.</title>
        <authorList>
            <person name="Haridas S."/>
            <person name="Albert R."/>
            <person name="Binder M."/>
            <person name="Bloem J."/>
            <person name="Labutti K."/>
            <person name="Salamov A."/>
            <person name="Andreopoulos B."/>
            <person name="Baker S."/>
            <person name="Barry K."/>
            <person name="Bills G."/>
            <person name="Bluhm B."/>
            <person name="Cannon C."/>
            <person name="Castanera R."/>
            <person name="Culley D."/>
            <person name="Daum C."/>
            <person name="Ezra D."/>
            <person name="Gonzalez J."/>
            <person name="Henrissat B."/>
            <person name="Kuo A."/>
            <person name="Liang C."/>
            <person name="Lipzen A."/>
            <person name="Lutzoni F."/>
            <person name="Magnuson J."/>
            <person name="Mondo S."/>
            <person name="Nolan M."/>
            <person name="Ohm R."/>
            <person name="Pangilinan J."/>
            <person name="Park H.-J."/>
            <person name="Ramirez L."/>
            <person name="Alfaro M."/>
            <person name="Sun H."/>
            <person name="Tritt A."/>
            <person name="Yoshinaga Y."/>
            <person name="Zwiers L.-H."/>
            <person name="Turgeon B."/>
            <person name="Goodwin S."/>
            <person name="Spatafora J."/>
            <person name="Crous P."/>
            <person name="Grigoriev I."/>
        </authorList>
    </citation>
    <scope>NUCLEOTIDE SEQUENCE</scope>
    <source>
        <strain evidence="13">CBS 121739</strain>
    </source>
</reference>
<keyword evidence="4 12" id="KW-0812">Transmembrane</keyword>
<feature type="transmembrane region" description="Helical" evidence="12">
    <location>
        <begin position="34"/>
        <end position="52"/>
    </location>
</feature>
<dbReference type="GO" id="GO:0046923">
    <property type="term" value="F:ER retention sequence binding"/>
    <property type="evidence" value="ECO:0007669"/>
    <property type="project" value="InterPro"/>
</dbReference>
<comment type="subcellular location">
    <subcellularLocation>
        <location evidence="1">Endoplasmic reticulum membrane</location>
        <topology evidence="1">Multi-pass membrane protein</topology>
    </subcellularLocation>
</comment>
<evidence type="ECO:0000256" key="7">
    <source>
        <dbReference type="ARBA" id="ARBA00022927"/>
    </source>
</evidence>
<protein>
    <recommendedName>
        <fullName evidence="15">ER lumen protein retaining receptor</fullName>
    </recommendedName>
</protein>
<dbReference type="AlphaFoldDB" id="A0A6A6W028"/>
<feature type="transmembrane region" description="Helical" evidence="12">
    <location>
        <begin position="72"/>
        <end position="89"/>
    </location>
</feature>
<feature type="region of interest" description="Disordered" evidence="11">
    <location>
        <begin position="247"/>
        <end position="335"/>
    </location>
</feature>
<dbReference type="PRINTS" id="PR00660">
    <property type="entry name" value="ERLUMENR"/>
</dbReference>
<dbReference type="GO" id="GO:0005789">
    <property type="term" value="C:endoplasmic reticulum membrane"/>
    <property type="evidence" value="ECO:0007669"/>
    <property type="project" value="UniProtKB-SubCell"/>
</dbReference>
<keyword evidence="6" id="KW-0931">ER-Golgi transport</keyword>
<keyword evidence="5" id="KW-0256">Endoplasmic reticulum</keyword>
<evidence type="ECO:0000256" key="12">
    <source>
        <dbReference type="SAM" id="Phobius"/>
    </source>
</evidence>
<evidence type="ECO:0000256" key="6">
    <source>
        <dbReference type="ARBA" id="ARBA00022892"/>
    </source>
</evidence>
<feature type="transmembrane region" description="Helical" evidence="12">
    <location>
        <begin position="101"/>
        <end position="120"/>
    </location>
</feature>
<dbReference type="PANTHER" id="PTHR10585">
    <property type="entry name" value="ER LUMEN PROTEIN RETAINING RECEPTOR"/>
    <property type="match status" value="1"/>
</dbReference>
<gene>
    <name evidence="13" type="ORF">EJ05DRAFT_467669</name>
</gene>
<dbReference type="GO" id="GO:0006621">
    <property type="term" value="P:protein retention in ER lumen"/>
    <property type="evidence" value="ECO:0007669"/>
    <property type="project" value="InterPro"/>
</dbReference>
<evidence type="ECO:0000256" key="1">
    <source>
        <dbReference type="ARBA" id="ARBA00004477"/>
    </source>
</evidence>
<evidence type="ECO:0000313" key="13">
    <source>
        <dbReference type="EMBL" id="KAF2755446.1"/>
    </source>
</evidence>
<feature type="transmembrane region" description="Helical" evidence="12">
    <location>
        <begin position="194"/>
        <end position="213"/>
    </location>
</feature>
<evidence type="ECO:0008006" key="15">
    <source>
        <dbReference type="Google" id="ProtNLM"/>
    </source>
</evidence>
<keyword evidence="3" id="KW-0813">Transport</keyword>
<evidence type="ECO:0000256" key="11">
    <source>
        <dbReference type="SAM" id="MobiDB-lite"/>
    </source>
</evidence>
<accession>A0A6A6W028</accession>
<evidence type="ECO:0000256" key="9">
    <source>
        <dbReference type="ARBA" id="ARBA00023136"/>
    </source>
</evidence>
<evidence type="ECO:0000256" key="5">
    <source>
        <dbReference type="ARBA" id="ARBA00022824"/>
    </source>
</evidence>
<dbReference type="GO" id="GO:0015031">
    <property type="term" value="P:protein transport"/>
    <property type="evidence" value="ECO:0007669"/>
    <property type="project" value="UniProtKB-KW"/>
</dbReference>
<dbReference type="GeneID" id="54483907"/>
<evidence type="ECO:0000256" key="2">
    <source>
        <dbReference type="ARBA" id="ARBA00010120"/>
    </source>
</evidence>
<dbReference type="RefSeq" id="XP_033597897.1">
    <property type="nucleotide sequence ID" value="XM_033742853.1"/>
</dbReference>
<dbReference type="OrthoDB" id="7694678at2759"/>
<comment type="similarity">
    <text evidence="2">Belongs to the ERD2 family.</text>
</comment>
<feature type="compositionally biased region" description="Basic and acidic residues" evidence="11">
    <location>
        <begin position="282"/>
        <end position="295"/>
    </location>
</feature>
<keyword evidence="7" id="KW-0653">Protein transport</keyword>
<dbReference type="Proteomes" id="UP000799437">
    <property type="component" value="Unassembled WGS sequence"/>
</dbReference>
<keyword evidence="9 12" id="KW-0472">Membrane</keyword>
<keyword evidence="14" id="KW-1185">Reference proteome</keyword>
<evidence type="ECO:0000256" key="3">
    <source>
        <dbReference type="ARBA" id="ARBA00022448"/>
    </source>
</evidence>
<sequence>MPEFNVFRILGDATHATSKLILIWAIHSNRSAEGVSLLTQILYIVVFGTRYLDVFKPHLTDWHSKWNFVLKIAYITTSCYIVFLMMRVFARTREREKAWKLGGYSFIGSAVTAPFIYMIFSKFAKGHGILEILWTFSEELEAFCILPQLVLLRQTTVPTVIDSFYLVTLGSYRALYILNWIMRYAKEGDVNPVSWIFGIIQVAFYVDFAWVYWTRQRVKLRAGGVVDSEDLSRGWLIGKLVGNRKSADFDEDEEAQSDPEAQTGPRRAGRWGARGISISADDGVHDVHKDAERQPLADPDAFEDESDGEAEPATKQQDPVPEVGSGAEWREGDGK</sequence>
<evidence type="ECO:0000256" key="4">
    <source>
        <dbReference type="ARBA" id="ARBA00022692"/>
    </source>
</evidence>
<feature type="compositionally biased region" description="Acidic residues" evidence="11">
    <location>
        <begin position="300"/>
        <end position="310"/>
    </location>
</feature>
<dbReference type="EMBL" id="ML996577">
    <property type="protein sequence ID" value="KAF2755446.1"/>
    <property type="molecule type" value="Genomic_DNA"/>
</dbReference>
<evidence type="ECO:0000256" key="8">
    <source>
        <dbReference type="ARBA" id="ARBA00022989"/>
    </source>
</evidence>
<dbReference type="Pfam" id="PF00810">
    <property type="entry name" value="ER_lumen_recept"/>
    <property type="match status" value="1"/>
</dbReference>